<dbReference type="OrthoDB" id="3933088at2759"/>
<evidence type="ECO:0000313" key="3">
    <source>
        <dbReference type="Proteomes" id="UP000016924"/>
    </source>
</evidence>
<proteinExistence type="predicted"/>
<dbReference type="GeneID" id="19901162"/>
<feature type="region of interest" description="Disordered" evidence="1">
    <location>
        <begin position="244"/>
        <end position="416"/>
    </location>
</feature>
<feature type="compositionally biased region" description="Basic and acidic residues" evidence="1">
    <location>
        <begin position="329"/>
        <end position="351"/>
    </location>
</feature>
<gene>
    <name evidence="2" type="ORF">W97_03851</name>
</gene>
<accession>R7YS09</accession>
<reference evidence="3" key="1">
    <citation type="submission" date="2012-06" db="EMBL/GenBank/DDBJ databases">
        <title>The genome sequence of Coniosporium apollinis CBS 100218.</title>
        <authorList>
            <consortium name="The Broad Institute Genome Sequencing Platform"/>
            <person name="Cuomo C."/>
            <person name="Gorbushina A."/>
            <person name="Noack S."/>
            <person name="Walker B."/>
            <person name="Young S.K."/>
            <person name="Zeng Q."/>
            <person name="Gargeya S."/>
            <person name="Fitzgerald M."/>
            <person name="Haas B."/>
            <person name="Abouelleil A."/>
            <person name="Alvarado L."/>
            <person name="Arachchi H.M."/>
            <person name="Berlin A.M."/>
            <person name="Chapman S.B."/>
            <person name="Goldberg J."/>
            <person name="Griggs A."/>
            <person name="Gujja S."/>
            <person name="Hansen M."/>
            <person name="Howarth C."/>
            <person name="Imamovic A."/>
            <person name="Larimer J."/>
            <person name="McCowan C."/>
            <person name="Montmayeur A."/>
            <person name="Murphy C."/>
            <person name="Neiman D."/>
            <person name="Pearson M."/>
            <person name="Priest M."/>
            <person name="Roberts A."/>
            <person name="Saif S."/>
            <person name="Shea T."/>
            <person name="Sisk P."/>
            <person name="Sykes S."/>
            <person name="Wortman J."/>
            <person name="Nusbaum C."/>
            <person name="Birren B."/>
        </authorList>
    </citation>
    <scope>NUCLEOTIDE SEQUENCE [LARGE SCALE GENOMIC DNA]</scope>
    <source>
        <strain evidence="3">CBS 100218</strain>
    </source>
</reference>
<dbReference type="STRING" id="1168221.R7YS09"/>
<dbReference type="eggNOG" id="ENOG502SSCW">
    <property type="taxonomic scope" value="Eukaryota"/>
</dbReference>
<feature type="region of interest" description="Disordered" evidence="1">
    <location>
        <begin position="155"/>
        <end position="191"/>
    </location>
</feature>
<dbReference type="RefSeq" id="XP_007779935.1">
    <property type="nucleotide sequence ID" value="XM_007781745.1"/>
</dbReference>
<dbReference type="Proteomes" id="UP000016924">
    <property type="component" value="Unassembled WGS sequence"/>
</dbReference>
<feature type="compositionally biased region" description="Basic and acidic residues" evidence="1">
    <location>
        <begin position="69"/>
        <end position="85"/>
    </location>
</feature>
<evidence type="ECO:0000313" key="2">
    <source>
        <dbReference type="EMBL" id="EON64618.1"/>
    </source>
</evidence>
<feature type="region of interest" description="Disordered" evidence="1">
    <location>
        <begin position="60"/>
        <end position="135"/>
    </location>
</feature>
<feature type="compositionally biased region" description="Low complexity" evidence="1">
    <location>
        <begin position="387"/>
        <end position="408"/>
    </location>
</feature>
<dbReference type="OMA" id="WDRFDYF"/>
<organism evidence="2 3">
    <name type="scientific">Coniosporium apollinis (strain CBS 100218)</name>
    <name type="common">Rock-inhabiting black yeast</name>
    <dbReference type="NCBI Taxonomy" id="1168221"/>
    <lineage>
        <taxon>Eukaryota</taxon>
        <taxon>Fungi</taxon>
        <taxon>Dikarya</taxon>
        <taxon>Ascomycota</taxon>
        <taxon>Pezizomycotina</taxon>
        <taxon>Dothideomycetes</taxon>
        <taxon>Dothideomycetes incertae sedis</taxon>
        <taxon>Coniosporium</taxon>
    </lineage>
</organism>
<keyword evidence="3" id="KW-1185">Reference proteome</keyword>
<dbReference type="AlphaFoldDB" id="R7YS09"/>
<dbReference type="HOGENOM" id="CLU_718776_0_0_1"/>
<dbReference type="EMBL" id="JH767569">
    <property type="protein sequence ID" value="EON64618.1"/>
    <property type="molecule type" value="Genomic_DNA"/>
</dbReference>
<evidence type="ECO:0000256" key="1">
    <source>
        <dbReference type="SAM" id="MobiDB-lite"/>
    </source>
</evidence>
<name>R7YS09_CONA1</name>
<feature type="compositionally biased region" description="Acidic residues" evidence="1">
    <location>
        <begin position="248"/>
        <end position="257"/>
    </location>
</feature>
<protein>
    <submittedName>
        <fullName evidence="2">Uncharacterized protein</fullName>
    </submittedName>
</protein>
<sequence length="416" mass="45848">MSDIEDFLDDVFDPDYVYVEESYDVVDDLAERAVASPVPPENDEDLLNYDPFDYWEDIEYNDDGFNDAGPRRSRERVEPDAERAGQKRKKAFTLTSPEKRLKAASGEARPVSGAESPTPTVAWKTHCEEGRPPTVENFDRSFALLKDWRERYANSPGFKTAKSPNNPPREDVASNDLLSPPSDSEDEEVEMDMDVLKAALRTNLARLGAAPEDIDETTLLEFATRLMQNQDAADDIVGELADNILGAGEDDDSEDAVIPDWLAQQLKPKDADDDEMNRQGTPEKEHRLPTPSSSQSTRSTKSIMFAEATPPATRKDVPSLPTEETIPAPRDEPQAAHSLESSKLDRAEALKDALGNAQANKTSPKKRKADGADEPTTHIPRPKRRAPSYAAPTATSKAKTSNSAPKASQGRKAKRG</sequence>
<feature type="compositionally biased region" description="Low complexity" evidence="1">
    <location>
        <begin position="290"/>
        <end position="302"/>
    </location>
</feature>